<dbReference type="Proteomes" id="UP000177610">
    <property type="component" value="Unassembled WGS sequence"/>
</dbReference>
<dbReference type="AlphaFoldDB" id="A0A1F5N8Q3"/>
<evidence type="ECO:0000256" key="1">
    <source>
        <dbReference type="SAM" id="Coils"/>
    </source>
</evidence>
<name>A0A1F5N8Q3_9BACT</name>
<proteinExistence type="predicted"/>
<evidence type="ECO:0000313" key="3">
    <source>
        <dbReference type="Proteomes" id="UP000177610"/>
    </source>
</evidence>
<sequence length="95" mass="10843">MQQDDMNETMNQINQAEGPIVVLSMKESLEADITNLKKEIKHAQKEVENSNLLTALYTAITPEQANQIKKKVVFLKRELETKLSEYNLLDPLVLS</sequence>
<dbReference type="STRING" id="1817821.A2717_04305"/>
<evidence type="ECO:0000313" key="2">
    <source>
        <dbReference type="EMBL" id="OGE73810.1"/>
    </source>
</evidence>
<gene>
    <name evidence="2" type="ORF">A2717_04305</name>
</gene>
<protein>
    <submittedName>
        <fullName evidence="2">Uncharacterized protein</fullName>
    </submittedName>
</protein>
<keyword evidence="1" id="KW-0175">Coiled coil</keyword>
<feature type="coiled-coil region" evidence="1">
    <location>
        <begin position="26"/>
        <end position="85"/>
    </location>
</feature>
<reference evidence="2 3" key="1">
    <citation type="journal article" date="2016" name="Nat. Commun.">
        <title>Thousands of microbial genomes shed light on interconnected biogeochemical processes in an aquifer system.</title>
        <authorList>
            <person name="Anantharaman K."/>
            <person name="Brown C.T."/>
            <person name="Hug L.A."/>
            <person name="Sharon I."/>
            <person name="Castelle C.J."/>
            <person name="Probst A.J."/>
            <person name="Thomas B.C."/>
            <person name="Singh A."/>
            <person name="Wilkins M.J."/>
            <person name="Karaoz U."/>
            <person name="Brodie E.L."/>
            <person name="Williams K.H."/>
            <person name="Hubbard S.S."/>
            <person name="Banfield J.F."/>
        </authorList>
    </citation>
    <scope>NUCLEOTIDE SEQUENCE [LARGE SCALE GENOMIC DNA]</scope>
</reference>
<organism evidence="2 3">
    <name type="scientific">Candidatus Doudnabacteria bacterium RIFCSPHIGHO2_01_FULL_41_86</name>
    <dbReference type="NCBI Taxonomy" id="1817821"/>
    <lineage>
        <taxon>Bacteria</taxon>
        <taxon>Candidatus Doudnaibacteriota</taxon>
    </lineage>
</organism>
<dbReference type="EMBL" id="MFEH01000005">
    <property type="protein sequence ID" value="OGE73810.1"/>
    <property type="molecule type" value="Genomic_DNA"/>
</dbReference>
<comment type="caution">
    <text evidence="2">The sequence shown here is derived from an EMBL/GenBank/DDBJ whole genome shotgun (WGS) entry which is preliminary data.</text>
</comment>
<accession>A0A1F5N8Q3</accession>